<dbReference type="EMBL" id="OX459957">
    <property type="protein sequence ID" value="CAI9163862.1"/>
    <property type="molecule type" value="Genomic_DNA"/>
</dbReference>
<proteinExistence type="predicted"/>
<feature type="region of interest" description="Disordered" evidence="1">
    <location>
        <begin position="1"/>
        <end position="40"/>
    </location>
</feature>
<keyword evidence="3" id="KW-1185">Reference proteome</keyword>
<reference evidence="2" key="1">
    <citation type="submission" date="2023-04" db="EMBL/GenBank/DDBJ databases">
        <authorList>
            <consortium name="ELIXIR-Norway"/>
        </authorList>
    </citation>
    <scope>NUCLEOTIDE SEQUENCE [LARGE SCALE GENOMIC DNA]</scope>
</reference>
<sequence length="133" mass="14432">MQPPPAPPDLASSEQLSQRGKSWGTPCTAPPDSCPSPSSWSFPVSTGEGKIFIFHFNDTYLNQQGIRKTKPESWWWSFGLLVLALRGLGLPPDHHEGGTAPAQHQGALMHFWGIKGSSDTPPPHTPVLQLARG</sequence>
<dbReference type="Proteomes" id="UP001176941">
    <property type="component" value="Chromosome 21"/>
</dbReference>
<gene>
    <name evidence="2" type="ORF">MRATA1EN1_LOCUS12824</name>
</gene>
<name>A0ABN8YQL8_RANTA</name>
<evidence type="ECO:0000256" key="1">
    <source>
        <dbReference type="SAM" id="MobiDB-lite"/>
    </source>
</evidence>
<accession>A0ABN8YQL8</accession>
<evidence type="ECO:0000313" key="3">
    <source>
        <dbReference type="Proteomes" id="UP001176941"/>
    </source>
</evidence>
<protein>
    <submittedName>
        <fullName evidence="2">Uncharacterized protein</fullName>
    </submittedName>
</protein>
<evidence type="ECO:0000313" key="2">
    <source>
        <dbReference type="EMBL" id="CAI9163862.1"/>
    </source>
</evidence>
<organism evidence="2 3">
    <name type="scientific">Rangifer tarandus platyrhynchus</name>
    <name type="common">Svalbard reindeer</name>
    <dbReference type="NCBI Taxonomy" id="3082113"/>
    <lineage>
        <taxon>Eukaryota</taxon>
        <taxon>Metazoa</taxon>
        <taxon>Chordata</taxon>
        <taxon>Craniata</taxon>
        <taxon>Vertebrata</taxon>
        <taxon>Euteleostomi</taxon>
        <taxon>Mammalia</taxon>
        <taxon>Eutheria</taxon>
        <taxon>Laurasiatheria</taxon>
        <taxon>Artiodactyla</taxon>
        <taxon>Ruminantia</taxon>
        <taxon>Pecora</taxon>
        <taxon>Cervidae</taxon>
        <taxon>Odocoileinae</taxon>
        <taxon>Rangifer</taxon>
    </lineage>
</organism>